<organism evidence="2 3">
    <name type="scientific">Umezawaea tangerina</name>
    <dbReference type="NCBI Taxonomy" id="84725"/>
    <lineage>
        <taxon>Bacteria</taxon>
        <taxon>Bacillati</taxon>
        <taxon>Actinomycetota</taxon>
        <taxon>Actinomycetes</taxon>
        <taxon>Pseudonocardiales</taxon>
        <taxon>Pseudonocardiaceae</taxon>
        <taxon>Umezawaea</taxon>
    </lineage>
</organism>
<feature type="domain" description="EF-hand" evidence="1">
    <location>
        <begin position="365"/>
        <end position="387"/>
    </location>
</feature>
<dbReference type="EMBL" id="PVTF01000015">
    <property type="protein sequence ID" value="PRY34814.1"/>
    <property type="molecule type" value="Genomic_DNA"/>
</dbReference>
<dbReference type="GO" id="GO:0005509">
    <property type="term" value="F:calcium ion binding"/>
    <property type="evidence" value="ECO:0007669"/>
    <property type="project" value="InterPro"/>
</dbReference>
<proteinExistence type="predicted"/>
<dbReference type="InterPro" id="IPR011992">
    <property type="entry name" value="EF-hand-dom_pair"/>
</dbReference>
<protein>
    <submittedName>
        <fullName evidence="2">Uncharacterized protein (DUF2236 family)</fullName>
    </submittedName>
</protein>
<dbReference type="PANTHER" id="PTHR36151">
    <property type="entry name" value="BLR2777 PROTEIN"/>
    <property type="match status" value="1"/>
</dbReference>
<reference evidence="2 3" key="1">
    <citation type="submission" date="2018-03" db="EMBL/GenBank/DDBJ databases">
        <title>Genomic Encyclopedia of Archaeal and Bacterial Type Strains, Phase II (KMG-II): from individual species to whole genera.</title>
        <authorList>
            <person name="Goeker M."/>
        </authorList>
    </citation>
    <scope>NUCLEOTIDE SEQUENCE [LARGE SCALE GENOMIC DNA]</scope>
    <source>
        <strain evidence="2 3">DSM 44720</strain>
    </source>
</reference>
<dbReference type="Pfam" id="PF09995">
    <property type="entry name" value="MPAB_Lcp_cat"/>
    <property type="match status" value="1"/>
</dbReference>
<dbReference type="SMART" id="SM00054">
    <property type="entry name" value="EFh"/>
    <property type="match status" value="3"/>
</dbReference>
<evidence type="ECO:0000313" key="3">
    <source>
        <dbReference type="Proteomes" id="UP000239494"/>
    </source>
</evidence>
<dbReference type="PANTHER" id="PTHR36151:SF3">
    <property type="entry name" value="ER-BOUND OXYGENASE MPAB_MPAB'_RUBBER OXYGENASE CATALYTIC DOMAIN-CONTAINING PROTEIN"/>
    <property type="match status" value="1"/>
</dbReference>
<dbReference type="OrthoDB" id="3456672at2"/>
<name>A0A2T0SN22_9PSEU</name>
<dbReference type="Pfam" id="PF13202">
    <property type="entry name" value="EF-hand_5"/>
    <property type="match status" value="3"/>
</dbReference>
<evidence type="ECO:0000313" key="2">
    <source>
        <dbReference type="EMBL" id="PRY34814.1"/>
    </source>
</evidence>
<evidence type="ECO:0000259" key="1">
    <source>
        <dbReference type="PROSITE" id="PS50222"/>
    </source>
</evidence>
<dbReference type="InterPro" id="IPR018713">
    <property type="entry name" value="MPAB/Lcp_cat_dom"/>
</dbReference>
<dbReference type="PROSITE" id="PS00018">
    <property type="entry name" value="EF_HAND_1"/>
    <property type="match status" value="2"/>
</dbReference>
<sequence length="467" mass="50597">MMPIMNEIHLASEPPAAALPCGPDSVTWRYIGQWRLLTVLARALVLETAHPVVGAGVTQFSTYRGHPWRRAKQTMLSLQRIVYLDTRGREKEAARLTRLHSRINGVDASGCPFDALDPEAVAWVHLTLFEAVVTMCRAGGDPLSPDDEARLYDEMRACGTLLGLGDDDLPATVADFWVYFERMTTQRLTRTQGLTDLLAALAGDIPPPSRLAFLPAPVWRALSGTAADAYVRMTAALLPPPLRDRLGMHAGTTATTLATVVCQGARLLDRITPERLRFMPVAAAAIEAERRLTATRRRAAATPAAGRPEIFERILDQSGDGYVSWSDLAATARVISARLECDEATESALYDAFHAWWLDLRAGADVDGDGRVDRHEYERAAHGKALRAAMDAVAAALDSDGDGYVDQAEYARLLGDRVGGDEVLGGFRQLDSDGDGRLTVAEFAVGLGGFFMGRNDSAAGTRLLGRA</sequence>
<dbReference type="SUPFAM" id="SSF47473">
    <property type="entry name" value="EF-hand"/>
    <property type="match status" value="1"/>
</dbReference>
<accession>A0A2T0SN22</accession>
<dbReference type="Gene3D" id="1.10.238.10">
    <property type="entry name" value="EF-hand"/>
    <property type="match status" value="1"/>
</dbReference>
<feature type="domain" description="EF-hand" evidence="1">
    <location>
        <begin position="418"/>
        <end position="453"/>
    </location>
</feature>
<keyword evidence="3" id="KW-1185">Reference proteome</keyword>
<comment type="caution">
    <text evidence="2">The sequence shown here is derived from an EMBL/GenBank/DDBJ whole genome shotgun (WGS) entry which is preliminary data.</text>
</comment>
<dbReference type="InterPro" id="IPR002048">
    <property type="entry name" value="EF_hand_dom"/>
</dbReference>
<dbReference type="GO" id="GO:0016491">
    <property type="term" value="F:oxidoreductase activity"/>
    <property type="evidence" value="ECO:0007669"/>
    <property type="project" value="InterPro"/>
</dbReference>
<gene>
    <name evidence="2" type="ORF">CLV43_11590</name>
</gene>
<dbReference type="AlphaFoldDB" id="A0A2T0SN22"/>
<dbReference type="InterPro" id="IPR018247">
    <property type="entry name" value="EF_Hand_1_Ca_BS"/>
</dbReference>
<dbReference type="Proteomes" id="UP000239494">
    <property type="component" value="Unassembled WGS sequence"/>
</dbReference>
<dbReference type="PROSITE" id="PS50222">
    <property type="entry name" value="EF_HAND_2"/>
    <property type="match status" value="2"/>
</dbReference>